<sequence>MITIDGSRSFMKVLIDGRRKVTNGTILITFPLNGLSLPAAPLGNLKVTTGVHTQGRYFISFTERNRT</sequence>
<organism evidence="1 2">
    <name type="scientific">Trichostrongylus colubriformis</name>
    <name type="common">Black scour worm</name>
    <dbReference type="NCBI Taxonomy" id="6319"/>
    <lineage>
        <taxon>Eukaryota</taxon>
        <taxon>Metazoa</taxon>
        <taxon>Ecdysozoa</taxon>
        <taxon>Nematoda</taxon>
        <taxon>Chromadorea</taxon>
        <taxon>Rhabditida</taxon>
        <taxon>Rhabditina</taxon>
        <taxon>Rhabditomorpha</taxon>
        <taxon>Strongyloidea</taxon>
        <taxon>Trichostrongylidae</taxon>
        <taxon>Trichostrongylus</taxon>
    </lineage>
</organism>
<keyword evidence="2" id="KW-1185">Reference proteome</keyword>
<dbReference type="EMBL" id="WIXE01020628">
    <property type="protein sequence ID" value="KAK5969076.1"/>
    <property type="molecule type" value="Genomic_DNA"/>
</dbReference>
<reference evidence="1 2" key="1">
    <citation type="submission" date="2019-10" db="EMBL/GenBank/DDBJ databases">
        <title>Assembly and Annotation for the nematode Trichostrongylus colubriformis.</title>
        <authorList>
            <person name="Martin J."/>
        </authorList>
    </citation>
    <scope>NUCLEOTIDE SEQUENCE [LARGE SCALE GENOMIC DNA]</scope>
    <source>
        <strain evidence="1">G859</strain>
        <tissue evidence="1">Whole worm</tissue>
    </source>
</reference>
<protein>
    <submittedName>
        <fullName evidence="1">Uncharacterized protein</fullName>
    </submittedName>
</protein>
<evidence type="ECO:0000313" key="1">
    <source>
        <dbReference type="EMBL" id="KAK5969076.1"/>
    </source>
</evidence>
<dbReference type="Proteomes" id="UP001331761">
    <property type="component" value="Unassembled WGS sequence"/>
</dbReference>
<proteinExistence type="predicted"/>
<name>A0AAN8IDE7_TRICO</name>
<gene>
    <name evidence="1" type="ORF">GCK32_011268</name>
</gene>
<evidence type="ECO:0000313" key="2">
    <source>
        <dbReference type="Proteomes" id="UP001331761"/>
    </source>
</evidence>
<comment type="caution">
    <text evidence="1">The sequence shown here is derived from an EMBL/GenBank/DDBJ whole genome shotgun (WGS) entry which is preliminary data.</text>
</comment>
<accession>A0AAN8IDE7</accession>
<dbReference type="AlphaFoldDB" id="A0AAN8IDE7"/>